<dbReference type="EMBL" id="JALLPB020000183">
    <property type="protein sequence ID" value="KAL3815801.1"/>
    <property type="molecule type" value="Genomic_DNA"/>
</dbReference>
<dbReference type="InterPro" id="IPR042526">
    <property type="entry name" value="Atg5_HR"/>
</dbReference>
<evidence type="ECO:0000313" key="11">
    <source>
        <dbReference type="Proteomes" id="UP001530377"/>
    </source>
</evidence>
<feature type="domain" description="Autophagy protein ATG5 UblA" evidence="9">
    <location>
        <begin position="24"/>
        <end position="73"/>
    </location>
</feature>
<organism evidence="10 11">
    <name type="scientific">Cyclostephanos tholiformis</name>
    <dbReference type="NCBI Taxonomy" id="382380"/>
    <lineage>
        <taxon>Eukaryota</taxon>
        <taxon>Sar</taxon>
        <taxon>Stramenopiles</taxon>
        <taxon>Ochrophyta</taxon>
        <taxon>Bacillariophyta</taxon>
        <taxon>Coscinodiscophyceae</taxon>
        <taxon>Thalassiosirophycidae</taxon>
        <taxon>Stephanodiscales</taxon>
        <taxon>Stephanodiscaceae</taxon>
        <taxon>Cyclostephanos</taxon>
    </lineage>
</organism>
<reference evidence="10 11" key="1">
    <citation type="submission" date="2024-10" db="EMBL/GenBank/DDBJ databases">
        <title>Updated reference genomes for cyclostephanoid diatoms.</title>
        <authorList>
            <person name="Roberts W.R."/>
            <person name="Alverson A.J."/>
        </authorList>
    </citation>
    <scope>NUCLEOTIDE SEQUENCE [LARGE SCALE GENOMIC DNA]</scope>
    <source>
        <strain evidence="10 11">AJA228-03</strain>
    </source>
</reference>
<dbReference type="Pfam" id="PF04106">
    <property type="entry name" value="ATG5_UblB"/>
    <property type="match status" value="1"/>
</dbReference>
<dbReference type="InterPro" id="IPR042527">
    <property type="entry name" value="Atg5_UblA_dom_sf"/>
</dbReference>
<dbReference type="InterPro" id="IPR048318">
    <property type="entry name" value="ATG5_UblB"/>
</dbReference>
<evidence type="ECO:0000259" key="9">
    <source>
        <dbReference type="Pfam" id="PF20638"/>
    </source>
</evidence>
<keyword evidence="11" id="KW-1185">Reference proteome</keyword>
<comment type="function">
    <text evidence="5">Involved in autophagic vesicle formation.</text>
</comment>
<dbReference type="Pfam" id="PF20637">
    <property type="entry name" value="ATG5_HBR"/>
    <property type="match status" value="1"/>
</dbReference>
<evidence type="ECO:0000259" key="7">
    <source>
        <dbReference type="Pfam" id="PF04106"/>
    </source>
</evidence>
<accession>A0ABD3RUC7</accession>
<dbReference type="Gene3D" id="1.10.246.190">
    <property type="entry name" value="Autophagy protein Apg5, helix rich domain"/>
    <property type="match status" value="1"/>
</dbReference>
<feature type="domain" description="Autophagy protein ATG5 UblA" evidence="9">
    <location>
        <begin position="131"/>
        <end position="191"/>
    </location>
</feature>
<comment type="subcellular location">
    <subcellularLocation>
        <location evidence="5">Preautophagosomal structure membrane</location>
        <topology evidence="5">Peripheral membrane protein</topology>
    </subcellularLocation>
</comment>
<comment type="subunit">
    <text evidence="5">Conjugated with ATG12.</text>
</comment>
<comment type="caution">
    <text evidence="10">The sequence shown here is derived from an EMBL/GenBank/DDBJ whole genome shotgun (WGS) entry which is preliminary data.</text>
</comment>
<evidence type="ECO:0000256" key="3">
    <source>
        <dbReference type="ARBA" id="ARBA00022843"/>
    </source>
</evidence>
<dbReference type="Gene3D" id="3.10.20.90">
    <property type="entry name" value="Phosphatidylinositol 3-kinase Catalytic Subunit, Chain A, domain 1"/>
    <property type="match status" value="1"/>
</dbReference>
<dbReference type="Pfam" id="PF20638">
    <property type="entry name" value="ATG5_UblA"/>
    <property type="match status" value="2"/>
</dbReference>
<dbReference type="InterPro" id="IPR048939">
    <property type="entry name" value="ATG5_UblA"/>
</dbReference>
<keyword evidence="4 5" id="KW-0072">Autophagy</keyword>
<proteinExistence type="inferred from homology"/>
<dbReference type="InterPro" id="IPR007239">
    <property type="entry name" value="Atg5"/>
</dbReference>
<evidence type="ECO:0000256" key="5">
    <source>
        <dbReference type="RuleBase" id="RU361202"/>
    </source>
</evidence>
<evidence type="ECO:0000256" key="1">
    <source>
        <dbReference type="ARBA" id="ARBA00006910"/>
    </source>
</evidence>
<feature type="domain" description="Autophagy protein ATG5 alpha-helical bundle region" evidence="8">
    <location>
        <begin position="231"/>
        <end position="282"/>
    </location>
</feature>
<dbReference type="PANTHER" id="PTHR13040">
    <property type="entry name" value="AUTOPHAGY PROTEIN 5"/>
    <property type="match status" value="1"/>
</dbReference>
<evidence type="ECO:0000313" key="10">
    <source>
        <dbReference type="EMBL" id="KAL3815801.1"/>
    </source>
</evidence>
<feature type="region of interest" description="Disordered" evidence="6">
    <location>
        <begin position="88"/>
        <end position="112"/>
    </location>
</feature>
<dbReference type="Gene3D" id="3.10.20.620">
    <property type="match status" value="2"/>
</dbReference>
<evidence type="ECO:0000256" key="2">
    <source>
        <dbReference type="ARBA" id="ARBA00022499"/>
    </source>
</evidence>
<protein>
    <recommendedName>
        <fullName evidence="5">Autophagy protein 5</fullName>
    </recommendedName>
</protein>
<feature type="domain" description="Autophagy protein ATG5 UblB" evidence="7">
    <location>
        <begin position="307"/>
        <end position="420"/>
    </location>
</feature>
<evidence type="ECO:0000256" key="4">
    <source>
        <dbReference type="ARBA" id="ARBA00023006"/>
    </source>
</evidence>
<dbReference type="Proteomes" id="UP001530377">
    <property type="component" value="Unassembled WGS sequence"/>
</dbReference>
<keyword evidence="2 5" id="KW-1017">Isopeptide bond</keyword>
<dbReference type="GO" id="GO:0006914">
    <property type="term" value="P:autophagy"/>
    <property type="evidence" value="ECO:0007669"/>
    <property type="project" value="UniProtKB-KW"/>
</dbReference>
<evidence type="ECO:0000259" key="8">
    <source>
        <dbReference type="Pfam" id="PF20637"/>
    </source>
</evidence>
<dbReference type="PANTHER" id="PTHR13040:SF2">
    <property type="entry name" value="AUTOPHAGY PROTEIN 5"/>
    <property type="match status" value="1"/>
</dbReference>
<sequence>MMGEGNYDDSPIPSSNTFIQNLNWTGSIPVVLSLATTSLSSPSSPRPIHKMISRVTYLHVALHEEVMHMSRYAPAAAGLSTAFAVRSVEEPPDSPAERDGGVEGGGNCEVSDSAAEQEESACTMQSKGFKSSHDYFDCWFEDEASGIPLRWQLFVGVLYDLMKGKAVLNSSSGRGGTHDQHILPWRIRLHFTSYPYDRLLPLDDGSPPSKVENTNDDIEGSHRRITALVGRLFRNSLKQALFMQYGSSKVAMQITKFSHEKIWDSVMTSNYAAYHEVNADLQSGISSSPISSRSTDQDDQIDQLQLIPIRLMLNDRPAIQNPVMHRKDSTDIKRRPRDLAGDLAENVSSCRTPPYTTFGDFLSNICPNHFVMDPATGQVTSVPGSCHYYCIQGVQPSMKSPLVDLWRALSHPDHFLYIIVVTE</sequence>
<evidence type="ECO:0000256" key="6">
    <source>
        <dbReference type="SAM" id="MobiDB-lite"/>
    </source>
</evidence>
<gene>
    <name evidence="10" type="ORF">ACHAXA_001695</name>
</gene>
<name>A0ABD3RUC7_9STRA</name>
<dbReference type="InterPro" id="IPR048940">
    <property type="entry name" value="ATG5_HBR"/>
</dbReference>
<keyword evidence="3 5" id="KW-0832">Ubl conjugation</keyword>
<comment type="similarity">
    <text evidence="1 5">Belongs to the ATG5 family.</text>
</comment>
<dbReference type="AlphaFoldDB" id="A0ABD3RUC7"/>
<dbReference type="GO" id="GO:0034045">
    <property type="term" value="C:phagophore assembly site membrane"/>
    <property type="evidence" value="ECO:0007669"/>
    <property type="project" value="UniProtKB-SubCell"/>
</dbReference>
<keyword evidence="5" id="KW-0472">Membrane</keyword>